<accession>A0A3P3Q5C8</accession>
<comment type="caution">
    <text evidence="7">The sequence shown here is derived from an EMBL/GenBank/DDBJ whole genome shotgun (WGS) entry which is preliminary data.</text>
</comment>
<gene>
    <name evidence="7" type="ORF">EHW90_04270</name>
</gene>
<protein>
    <submittedName>
        <fullName evidence="7">Sugar translocase</fullName>
    </submittedName>
</protein>
<evidence type="ECO:0000256" key="4">
    <source>
        <dbReference type="ARBA" id="ARBA00022989"/>
    </source>
</evidence>
<feature type="transmembrane region" description="Helical" evidence="6">
    <location>
        <begin position="160"/>
        <end position="181"/>
    </location>
</feature>
<feature type="transmembrane region" description="Helical" evidence="6">
    <location>
        <begin position="95"/>
        <end position="118"/>
    </location>
</feature>
<feature type="transmembrane region" description="Helical" evidence="6">
    <location>
        <begin position="283"/>
        <end position="301"/>
    </location>
</feature>
<keyword evidence="3 6" id="KW-0812">Transmembrane</keyword>
<reference evidence="7 8" key="1">
    <citation type="submission" date="2018-11" db="EMBL/GenBank/DDBJ databases">
        <title>Genome sequencing of Lachnoanaerobaculum orale DSM 24553T.</title>
        <authorList>
            <person name="Kook J.-K."/>
            <person name="Park S.-N."/>
            <person name="Lim Y.K."/>
        </authorList>
    </citation>
    <scope>NUCLEOTIDE SEQUENCE [LARGE SCALE GENOMIC DNA]</scope>
    <source>
        <strain evidence="7 8">DSM 24553</strain>
    </source>
</reference>
<dbReference type="PANTHER" id="PTHR30250:SF26">
    <property type="entry name" value="PSMA PROTEIN"/>
    <property type="match status" value="1"/>
</dbReference>
<feature type="transmembrane region" description="Helical" evidence="6">
    <location>
        <begin position="445"/>
        <end position="465"/>
    </location>
</feature>
<keyword evidence="2" id="KW-1003">Cell membrane</keyword>
<dbReference type="EMBL" id="RRCM01000001">
    <property type="protein sequence ID" value="RRJ16228.1"/>
    <property type="molecule type" value="Genomic_DNA"/>
</dbReference>
<keyword evidence="4 6" id="KW-1133">Transmembrane helix</keyword>
<feature type="transmembrane region" description="Helical" evidence="6">
    <location>
        <begin position="49"/>
        <end position="74"/>
    </location>
</feature>
<keyword evidence="5 6" id="KW-0472">Membrane</keyword>
<proteinExistence type="predicted"/>
<dbReference type="AlphaFoldDB" id="A0A3P3Q5C8"/>
<feature type="transmembrane region" description="Helical" evidence="6">
    <location>
        <begin position="256"/>
        <end position="277"/>
    </location>
</feature>
<evidence type="ECO:0000256" key="2">
    <source>
        <dbReference type="ARBA" id="ARBA00022475"/>
    </source>
</evidence>
<feature type="transmembrane region" description="Helical" evidence="6">
    <location>
        <begin position="383"/>
        <end position="402"/>
    </location>
</feature>
<dbReference type="Proteomes" id="UP000276982">
    <property type="component" value="Unassembled WGS sequence"/>
</dbReference>
<organism evidence="7 8">
    <name type="scientific">Lachnoanaerobaculum orale</name>
    <dbReference type="NCBI Taxonomy" id="979627"/>
    <lineage>
        <taxon>Bacteria</taxon>
        <taxon>Bacillati</taxon>
        <taxon>Bacillota</taxon>
        <taxon>Clostridia</taxon>
        <taxon>Lachnospirales</taxon>
        <taxon>Lachnospiraceae</taxon>
        <taxon>Lachnoanaerobaculum</taxon>
    </lineage>
</organism>
<evidence type="ECO:0000256" key="1">
    <source>
        <dbReference type="ARBA" id="ARBA00004651"/>
    </source>
</evidence>
<dbReference type="RefSeq" id="WP_124951496.1">
    <property type="nucleotide sequence ID" value="NZ_RRCM01000001.1"/>
</dbReference>
<feature type="transmembrane region" description="Helical" evidence="6">
    <location>
        <begin position="408"/>
        <end position="429"/>
    </location>
</feature>
<feature type="transmembrane region" description="Helical" evidence="6">
    <location>
        <begin position="313"/>
        <end position="333"/>
    </location>
</feature>
<sequence>MELNCSRTKKTMLNAIASLMDHFVIIMIKFASRYIFIFTLGKQYLGVSALFSSIITILSLADLGFGIALPQALYKPLAQKDERSICKILKFYSKVYTVISIAVIAVGLILLPFLRWIIADKGTNGIKYINIIYILFILQSASSYLFIYKKTLFAADQKDYCITFIESATSIISTLCQIFVLLLTHNYLLYLSVSIIAIISQNMFISRRCDKYYPFLKEVKLADNLDVSEIKTLSKKIYALFIYKVSIAVENGTDNLIMTAMCGIIITGICSNYTLIIKSVTSVLMRAMAAATASIGNVIATESNKNTYKIYSWLDFIGFWVYSVCGICMVILLNPFIELVLGREYLIGISTVVVLCINFYICGTQGVNSNFRNAYGLFYEGRYRPACMIVVNIVSSIILAKYMGITGIFVGTILSRVFTVGVFDPYIVFKHGLKMPLINYYKSHSIYHIVTFIVGFALSFIFNKWKISSLIWWILKAICLFLSINVIYIILFFRYRVFAELRMKFTNFAKNIYYRKFKQSNGVYYDNKRFDI</sequence>
<evidence type="ECO:0000256" key="6">
    <source>
        <dbReference type="SAM" id="Phobius"/>
    </source>
</evidence>
<comment type="subcellular location">
    <subcellularLocation>
        <location evidence="1">Cell membrane</location>
        <topology evidence="1">Multi-pass membrane protein</topology>
    </subcellularLocation>
</comment>
<feature type="transmembrane region" description="Helical" evidence="6">
    <location>
        <begin position="187"/>
        <end position="205"/>
    </location>
</feature>
<feature type="transmembrane region" description="Helical" evidence="6">
    <location>
        <begin position="471"/>
        <end position="493"/>
    </location>
</feature>
<dbReference type="InterPro" id="IPR050833">
    <property type="entry name" value="Poly_Biosynth_Transport"/>
</dbReference>
<evidence type="ECO:0000313" key="7">
    <source>
        <dbReference type="EMBL" id="RRJ16228.1"/>
    </source>
</evidence>
<evidence type="ECO:0000256" key="3">
    <source>
        <dbReference type="ARBA" id="ARBA00022692"/>
    </source>
</evidence>
<feature type="transmembrane region" description="Helical" evidence="6">
    <location>
        <begin position="345"/>
        <end position="362"/>
    </location>
</feature>
<feature type="transmembrane region" description="Helical" evidence="6">
    <location>
        <begin position="130"/>
        <end position="148"/>
    </location>
</feature>
<name>A0A3P3Q5C8_9FIRM</name>
<dbReference type="PANTHER" id="PTHR30250">
    <property type="entry name" value="PST FAMILY PREDICTED COLANIC ACID TRANSPORTER"/>
    <property type="match status" value="1"/>
</dbReference>
<evidence type="ECO:0000313" key="8">
    <source>
        <dbReference type="Proteomes" id="UP000276982"/>
    </source>
</evidence>
<feature type="transmembrane region" description="Helical" evidence="6">
    <location>
        <begin position="12"/>
        <end position="37"/>
    </location>
</feature>
<keyword evidence="8" id="KW-1185">Reference proteome</keyword>
<evidence type="ECO:0000256" key="5">
    <source>
        <dbReference type="ARBA" id="ARBA00023136"/>
    </source>
</evidence>
<dbReference type="GO" id="GO:0005886">
    <property type="term" value="C:plasma membrane"/>
    <property type="evidence" value="ECO:0007669"/>
    <property type="project" value="UniProtKB-SubCell"/>
</dbReference>